<evidence type="ECO:0000256" key="2">
    <source>
        <dbReference type="ARBA" id="ARBA00022679"/>
    </source>
</evidence>
<feature type="compositionally biased region" description="Low complexity" evidence="9">
    <location>
        <begin position="55"/>
        <end position="85"/>
    </location>
</feature>
<dbReference type="PANTHER" id="PTHR15362">
    <property type="entry name" value="PHOSPHATIDYLINOSITOL SYNTHASE"/>
    <property type="match status" value="1"/>
</dbReference>
<keyword evidence="5" id="KW-0443">Lipid metabolism</keyword>
<evidence type="ECO:0000256" key="7">
    <source>
        <dbReference type="ARBA" id="ARBA00023264"/>
    </source>
</evidence>
<protein>
    <submittedName>
        <fullName evidence="11">Cdp-diacylglycerol-inositol 3-phosphatidyltransferase</fullName>
    </submittedName>
</protein>
<keyword evidence="6 10" id="KW-0472">Membrane</keyword>
<dbReference type="AlphaFoldDB" id="W7U7N3"/>
<dbReference type="Proteomes" id="UP000019335">
    <property type="component" value="Chromosome 4"/>
</dbReference>
<reference evidence="11 12" key="1">
    <citation type="journal article" date="2014" name="Mol. Plant">
        <title>Chromosome Scale Genome Assembly and Transcriptome Profiling of Nannochloropsis gaditana in Nitrogen Depletion.</title>
        <authorList>
            <person name="Corteggiani Carpinelli E."/>
            <person name="Telatin A."/>
            <person name="Vitulo N."/>
            <person name="Forcato C."/>
            <person name="D'Angelo M."/>
            <person name="Schiavon R."/>
            <person name="Vezzi A."/>
            <person name="Giacometti G.M."/>
            <person name="Morosinotto T."/>
            <person name="Valle G."/>
        </authorList>
    </citation>
    <scope>NUCLEOTIDE SEQUENCE [LARGE SCALE GENOMIC DNA]</scope>
    <source>
        <strain evidence="11 12">B-31</strain>
    </source>
</reference>
<comment type="subcellular location">
    <subcellularLocation>
        <location evidence="1">Membrane</location>
        <topology evidence="1">Multi-pass membrane protein</topology>
    </subcellularLocation>
</comment>
<gene>
    <name evidence="11" type="ORF">Naga_100199g9</name>
</gene>
<keyword evidence="12" id="KW-1185">Reference proteome</keyword>
<evidence type="ECO:0000313" key="11">
    <source>
        <dbReference type="EMBL" id="EWM28836.1"/>
    </source>
</evidence>
<dbReference type="InterPro" id="IPR000462">
    <property type="entry name" value="CDP-OH_P_trans"/>
</dbReference>
<evidence type="ECO:0000256" key="4">
    <source>
        <dbReference type="ARBA" id="ARBA00022989"/>
    </source>
</evidence>
<keyword evidence="7" id="KW-1208">Phospholipid metabolism</keyword>
<keyword evidence="2 8" id="KW-0808">Transferase</keyword>
<feature type="region of interest" description="Disordered" evidence="9">
    <location>
        <begin position="1"/>
        <end position="85"/>
    </location>
</feature>
<evidence type="ECO:0000256" key="8">
    <source>
        <dbReference type="RuleBase" id="RU003750"/>
    </source>
</evidence>
<evidence type="ECO:0000256" key="5">
    <source>
        <dbReference type="ARBA" id="ARBA00023098"/>
    </source>
</evidence>
<dbReference type="GO" id="GO:0006661">
    <property type="term" value="P:phosphatidylinositol biosynthetic process"/>
    <property type="evidence" value="ECO:0007669"/>
    <property type="project" value="TreeGrafter"/>
</dbReference>
<dbReference type="OrthoDB" id="10251079at2759"/>
<dbReference type="GO" id="GO:0005794">
    <property type="term" value="C:Golgi apparatus"/>
    <property type="evidence" value="ECO:0007669"/>
    <property type="project" value="TreeGrafter"/>
</dbReference>
<evidence type="ECO:0000256" key="3">
    <source>
        <dbReference type="ARBA" id="ARBA00022692"/>
    </source>
</evidence>
<evidence type="ECO:0000313" key="12">
    <source>
        <dbReference type="Proteomes" id="UP000019335"/>
    </source>
</evidence>
<evidence type="ECO:0000256" key="1">
    <source>
        <dbReference type="ARBA" id="ARBA00004141"/>
    </source>
</evidence>
<comment type="similarity">
    <text evidence="8">Belongs to the CDP-alcohol phosphatidyltransferase class-I family.</text>
</comment>
<dbReference type="GO" id="GO:0016020">
    <property type="term" value="C:membrane"/>
    <property type="evidence" value="ECO:0007669"/>
    <property type="project" value="UniProtKB-SubCell"/>
</dbReference>
<name>W7U7N3_9STRA</name>
<keyword evidence="4 10" id="KW-1133">Transmembrane helix</keyword>
<dbReference type="GO" id="GO:0003881">
    <property type="term" value="F:CDP-diacylglycerol-inositol 3-phosphatidyltransferase activity"/>
    <property type="evidence" value="ECO:0007669"/>
    <property type="project" value="TreeGrafter"/>
</dbReference>
<dbReference type="EMBL" id="AZIL01000273">
    <property type="protein sequence ID" value="EWM28836.1"/>
    <property type="molecule type" value="Genomic_DNA"/>
</dbReference>
<feature type="compositionally biased region" description="Polar residues" evidence="9">
    <location>
        <begin position="17"/>
        <end position="35"/>
    </location>
</feature>
<dbReference type="PANTHER" id="PTHR15362:SF4">
    <property type="entry name" value="CDP-DIACYLGLYCEROL--INOSITOL 3-PHOSPHATIDYLTRANSFERASE"/>
    <property type="match status" value="1"/>
</dbReference>
<keyword evidence="3 10" id="KW-0812">Transmembrane</keyword>
<proteinExistence type="inferred from homology"/>
<evidence type="ECO:0000256" key="10">
    <source>
        <dbReference type="SAM" id="Phobius"/>
    </source>
</evidence>
<organism evidence="11 12">
    <name type="scientific">Nannochloropsis gaditana</name>
    <dbReference type="NCBI Taxonomy" id="72520"/>
    <lineage>
        <taxon>Eukaryota</taxon>
        <taxon>Sar</taxon>
        <taxon>Stramenopiles</taxon>
        <taxon>Ochrophyta</taxon>
        <taxon>Eustigmatophyceae</taxon>
        <taxon>Eustigmatales</taxon>
        <taxon>Monodopsidaceae</taxon>
        <taxon>Nannochloropsis</taxon>
    </lineage>
</organism>
<dbReference type="Pfam" id="PF01066">
    <property type="entry name" value="CDP-OH_P_transf"/>
    <property type="match status" value="1"/>
</dbReference>
<comment type="caution">
    <text evidence="11">The sequence shown here is derived from an EMBL/GenBank/DDBJ whole genome shotgun (WGS) entry which is preliminary data.</text>
</comment>
<feature type="transmembrane region" description="Helical" evidence="10">
    <location>
        <begin position="93"/>
        <end position="114"/>
    </location>
</feature>
<dbReference type="InterPro" id="IPR048254">
    <property type="entry name" value="CDP_ALCOHOL_P_TRANSF_CS"/>
</dbReference>
<dbReference type="InterPro" id="IPR043130">
    <property type="entry name" value="CDP-OH_PTrfase_TM_dom"/>
</dbReference>
<sequence length="396" mass="43647">MPRTSPYRTRGGRVVKSTANVSSGDGSITSTTKPRASSRRATIAGPLASPVTKRSPAPSTPTYESPSTSKKQSSARKSAGGSRSKGSVSKWAVLFYAPNVIGYVRVAVTLYAFYLGVQRKSDWRSVVSLYFLAFALDAVDGYVARMCGQESGFGGVLDMVTDRTATAGLVMLNLVVEGDELRKFGWICLCMLDIGSHWFHCVAAAGAHHKSEEATAGKNAVLRWYYACKPLFFACCLGQEAFYLINYIQRKGGKFGGIAMPSWVPREVEELLPTTVEGWLASITLVFATIKQVVNVVQLASAAVTLAEADAQKKKLKANTTEGQTRRQNVKQHHWKHNPMVYIEAQLMERKRLSNRGNGYLKRLSDRYEGYFLHTGAFIRRIFSIQNSSIKLKITC</sequence>
<dbReference type="PROSITE" id="PS00379">
    <property type="entry name" value="CDP_ALCOHOL_P_TRANSF"/>
    <property type="match status" value="1"/>
</dbReference>
<dbReference type="Gene3D" id="1.20.120.1760">
    <property type="match status" value="1"/>
</dbReference>
<evidence type="ECO:0000256" key="6">
    <source>
        <dbReference type="ARBA" id="ARBA00023136"/>
    </source>
</evidence>
<accession>W7U7N3</accession>
<evidence type="ECO:0000256" key="9">
    <source>
        <dbReference type="SAM" id="MobiDB-lite"/>
    </source>
</evidence>